<evidence type="ECO:0000256" key="3">
    <source>
        <dbReference type="SAM" id="SignalP"/>
    </source>
</evidence>
<evidence type="ECO:0008006" key="6">
    <source>
        <dbReference type="Google" id="ProtNLM"/>
    </source>
</evidence>
<dbReference type="EMBL" id="JAHIBW010000022">
    <property type="protein sequence ID" value="KAG7299817.1"/>
    <property type="molecule type" value="Genomic_DNA"/>
</dbReference>
<evidence type="ECO:0000256" key="2">
    <source>
        <dbReference type="PROSITE-ProRule" id="PRU00497"/>
    </source>
</evidence>
<evidence type="ECO:0000256" key="1">
    <source>
        <dbReference type="ARBA" id="ARBA00022729"/>
    </source>
</evidence>
<dbReference type="Proteomes" id="UP000823941">
    <property type="component" value="Chromosome 22"/>
</dbReference>
<reference evidence="4 5" key="1">
    <citation type="submission" date="2021-06" db="EMBL/GenBank/DDBJ databases">
        <title>A haploid diamondback moth (Plutella xylostella L.) genome assembly resolves 31 chromosomes and identifies a diamide resistance mutation.</title>
        <authorList>
            <person name="Ward C.M."/>
            <person name="Perry K.D."/>
            <person name="Baker G."/>
            <person name="Powis K."/>
            <person name="Heckel D.G."/>
            <person name="Baxter S.W."/>
        </authorList>
    </citation>
    <scope>NUCLEOTIDE SEQUENCE [LARGE SCALE GENOMIC DNA]</scope>
    <source>
        <strain evidence="4 5">LV</strain>
        <tissue evidence="4">Single pupa</tissue>
    </source>
</reference>
<evidence type="ECO:0000313" key="4">
    <source>
        <dbReference type="EMBL" id="KAG7299817.1"/>
    </source>
</evidence>
<keyword evidence="5" id="KW-1185">Reference proteome</keyword>
<keyword evidence="1 3" id="KW-0732">Signal</keyword>
<dbReference type="InterPro" id="IPR000618">
    <property type="entry name" value="Insect_cuticle"/>
</dbReference>
<evidence type="ECO:0000313" key="5">
    <source>
        <dbReference type="Proteomes" id="UP000823941"/>
    </source>
</evidence>
<protein>
    <recommendedName>
        <fullName evidence="6">Cuticular protein</fullName>
    </recommendedName>
</protein>
<accession>A0ABQ7Q3K7</accession>
<feature type="chain" id="PRO_5045592404" description="Cuticular protein" evidence="3">
    <location>
        <begin position="24"/>
        <end position="225"/>
    </location>
</feature>
<gene>
    <name evidence="4" type="ORF">JYU34_016832</name>
</gene>
<organism evidence="4 5">
    <name type="scientific">Plutella xylostella</name>
    <name type="common">Diamondback moth</name>
    <name type="synonym">Plutella maculipennis</name>
    <dbReference type="NCBI Taxonomy" id="51655"/>
    <lineage>
        <taxon>Eukaryota</taxon>
        <taxon>Metazoa</taxon>
        <taxon>Ecdysozoa</taxon>
        <taxon>Arthropoda</taxon>
        <taxon>Hexapoda</taxon>
        <taxon>Insecta</taxon>
        <taxon>Pterygota</taxon>
        <taxon>Neoptera</taxon>
        <taxon>Endopterygota</taxon>
        <taxon>Lepidoptera</taxon>
        <taxon>Glossata</taxon>
        <taxon>Ditrysia</taxon>
        <taxon>Yponomeutoidea</taxon>
        <taxon>Plutellidae</taxon>
        <taxon>Plutella</taxon>
    </lineage>
</organism>
<dbReference type="PROSITE" id="PS51155">
    <property type="entry name" value="CHIT_BIND_RR_2"/>
    <property type="match status" value="1"/>
</dbReference>
<keyword evidence="2" id="KW-0193">Cuticle</keyword>
<feature type="signal peptide" evidence="3">
    <location>
        <begin position="1"/>
        <end position="23"/>
    </location>
</feature>
<dbReference type="Pfam" id="PF00379">
    <property type="entry name" value="Chitin_bind_4"/>
    <property type="match status" value="1"/>
</dbReference>
<proteinExistence type="predicted"/>
<comment type="caution">
    <text evidence="4">The sequence shown here is derived from an EMBL/GenBank/DDBJ whole genome shotgun (WGS) entry which is preliminary data.</text>
</comment>
<name>A0ABQ7Q3K7_PLUXY</name>
<sequence length="225" mass="25628">MTRRRFRANFMVIVTFLGAVVQSYPIRELISNSNTNKNTNNNSNNKWLRKDEVRLPNGTVVGKYMYYDKDGAAVDVKYYADDVGYGIELKSIKVSGVRPGDAPALPTPLPPGAQASYLNQPNSLFPTLVEIPNPYDMLGFESIFNSTQSAPDTPEEEDKEIGYDKSKRAFYKKHGHTPEYDVYVQKSLPGHEKYSKAKVYQNKNERKRHIMAKNPKHFEPDCNLI</sequence>